<proteinExistence type="predicted"/>
<evidence type="ECO:0000313" key="2">
    <source>
        <dbReference type="Proteomes" id="UP000249057"/>
    </source>
</evidence>
<accession>A0ACD1FX30</accession>
<evidence type="ECO:0000313" key="1">
    <source>
        <dbReference type="EMBL" id="RAH41530.1"/>
    </source>
</evidence>
<dbReference type="EMBL" id="KZ825386">
    <property type="protein sequence ID" value="RAH41530.1"/>
    <property type="molecule type" value="Genomic_DNA"/>
</dbReference>
<sequence length="88" mass="9527">MEISALSGGSNLLKRRHSQQSNPRSVVPSRIFVAAKPDRVQSVSTLGPSPSRSQPVSQLQNSTRVSETSRMKADGLTATPRCMSFLQT</sequence>
<gene>
    <name evidence="1" type="ORF">BO95DRAFT_262604</name>
</gene>
<organism evidence="1 2">
    <name type="scientific">Aspergillus brunneoviolaceus CBS 621.78</name>
    <dbReference type="NCBI Taxonomy" id="1450534"/>
    <lineage>
        <taxon>Eukaryota</taxon>
        <taxon>Fungi</taxon>
        <taxon>Dikarya</taxon>
        <taxon>Ascomycota</taxon>
        <taxon>Pezizomycotina</taxon>
        <taxon>Eurotiomycetes</taxon>
        <taxon>Eurotiomycetidae</taxon>
        <taxon>Eurotiales</taxon>
        <taxon>Aspergillaceae</taxon>
        <taxon>Aspergillus</taxon>
        <taxon>Aspergillus subgen. Circumdati</taxon>
    </lineage>
</organism>
<protein>
    <submittedName>
        <fullName evidence="1">Uncharacterized protein</fullName>
    </submittedName>
</protein>
<name>A0ACD1FX30_9EURO</name>
<dbReference type="Proteomes" id="UP000249057">
    <property type="component" value="Unassembled WGS sequence"/>
</dbReference>
<keyword evidence="2" id="KW-1185">Reference proteome</keyword>
<reference evidence="1" key="1">
    <citation type="submission" date="2018-02" db="EMBL/GenBank/DDBJ databases">
        <title>The genomes of Aspergillus section Nigri reveals drivers in fungal speciation.</title>
        <authorList>
            <consortium name="DOE Joint Genome Institute"/>
            <person name="Vesth T.C."/>
            <person name="Nybo J."/>
            <person name="Theobald S."/>
            <person name="Brandl J."/>
            <person name="Frisvad J.C."/>
            <person name="Nielsen K.F."/>
            <person name="Lyhne E.K."/>
            <person name="Kogle M.E."/>
            <person name="Kuo A."/>
            <person name="Riley R."/>
            <person name="Clum A."/>
            <person name="Nolan M."/>
            <person name="Lipzen A."/>
            <person name="Salamov A."/>
            <person name="Henrissat B."/>
            <person name="Wiebenga A."/>
            <person name="De vries R.P."/>
            <person name="Grigoriev I.V."/>
            <person name="Mortensen U.H."/>
            <person name="Andersen M.R."/>
            <person name="Baker S.E."/>
        </authorList>
    </citation>
    <scope>NUCLEOTIDE SEQUENCE</scope>
    <source>
        <strain evidence="1">CBS 621.78</strain>
    </source>
</reference>